<dbReference type="RefSeq" id="WP_207276610.1">
    <property type="nucleotide sequence ID" value="NZ_JAFMPK010000047.1"/>
</dbReference>
<dbReference type="EMBL" id="JAFMPK010000047">
    <property type="protein sequence ID" value="MBO0610701.1"/>
    <property type="molecule type" value="Genomic_DNA"/>
</dbReference>
<comment type="caution">
    <text evidence="3">The sequence shown here is derived from an EMBL/GenBank/DDBJ whole genome shotgun (WGS) entry which is preliminary data.</text>
</comment>
<evidence type="ECO:0000313" key="4">
    <source>
        <dbReference type="Proteomes" id="UP000664617"/>
    </source>
</evidence>
<gene>
    <name evidence="3" type="ORF">J0911_16875</name>
</gene>
<dbReference type="Gene3D" id="3.40.50.2000">
    <property type="entry name" value="Glycogen Phosphorylase B"/>
    <property type="match status" value="2"/>
</dbReference>
<feature type="domain" description="Glycosyl transferase family 1" evidence="2">
    <location>
        <begin position="167"/>
        <end position="309"/>
    </location>
</feature>
<dbReference type="InterPro" id="IPR001296">
    <property type="entry name" value="Glyco_trans_1"/>
</dbReference>
<proteinExistence type="predicted"/>
<protein>
    <submittedName>
        <fullName evidence="3">Glycosyltransferase</fullName>
    </submittedName>
</protein>
<evidence type="ECO:0000259" key="2">
    <source>
        <dbReference type="Pfam" id="PF00534"/>
    </source>
</evidence>
<keyword evidence="1" id="KW-0808">Transferase</keyword>
<keyword evidence="4" id="KW-1185">Reference proteome</keyword>
<dbReference type="Pfam" id="PF00534">
    <property type="entry name" value="Glycos_transf_1"/>
    <property type="match status" value="1"/>
</dbReference>
<organism evidence="3 4">
    <name type="scientific">Myceligenerans salitolerans</name>
    <dbReference type="NCBI Taxonomy" id="1230528"/>
    <lineage>
        <taxon>Bacteria</taxon>
        <taxon>Bacillati</taxon>
        <taxon>Actinomycetota</taxon>
        <taxon>Actinomycetes</taxon>
        <taxon>Micrococcales</taxon>
        <taxon>Promicromonosporaceae</taxon>
        <taxon>Myceligenerans</taxon>
    </lineage>
</organism>
<dbReference type="Proteomes" id="UP000664617">
    <property type="component" value="Unassembled WGS sequence"/>
</dbReference>
<sequence length="340" mass="36603">MLVGVCDFPSAYQFPPVGYGGIERWLWAVAVGARNAGADVHLLGPQWQPGLATDWTIDPVRLEDTAPSSLTAARLADTGYDLLVVGHEYPSLPAWRQIAETTGADVATFQHDPNFQHATDAFDSLATRLYCYSPEMLDRYAAHRPTAELAVHLGLDEQEAHASNLREDLVWLGRVDADKAPHIAIRAAEIVGRRIKIVGPVLSTAYADEYAVALEAGHVELVGEVGGTEKTRLLQRASAFVYTQAREYVEAGAAVFGEALRAGTPVAALTWRDGTCAQAALCDDTGHVITADPTVDDETAAHLLASAIEKATTLRPCDVQEIGLHRFDPAAHFTALATRS</sequence>
<reference evidence="3 4" key="1">
    <citation type="submission" date="2021-03" db="EMBL/GenBank/DDBJ databases">
        <authorList>
            <person name="Xin L."/>
        </authorList>
    </citation>
    <scope>NUCLEOTIDE SEQUENCE [LARGE SCALE GENOMIC DNA]</scope>
    <source>
        <strain evidence="3 4">XHU 5031</strain>
    </source>
</reference>
<evidence type="ECO:0000313" key="3">
    <source>
        <dbReference type="EMBL" id="MBO0610701.1"/>
    </source>
</evidence>
<evidence type="ECO:0000256" key="1">
    <source>
        <dbReference type="ARBA" id="ARBA00022679"/>
    </source>
</evidence>
<reference evidence="4" key="2">
    <citation type="submission" date="2023-07" db="EMBL/GenBank/DDBJ databases">
        <title>Myceligenerans salitolerans sp. nov., a halotolerant actinomycete isolated from a salt lake in Xinjiang, China.</title>
        <authorList>
            <person name="Guan T."/>
        </authorList>
    </citation>
    <scope>NUCLEOTIDE SEQUENCE [LARGE SCALE GENOMIC DNA]</scope>
    <source>
        <strain evidence="4">XHU 5031</strain>
    </source>
</reference>
<dbReference type="SUPFAM" id="SSF53756">
    <property type="entry name" value="UDP-Glycosyltransferase/glycogen phosphorylase"/>
    <property type="match status" value="1"/>
</dbReference>
<name>A0ABS3ICE7_9MICO</name>
<accession>A0ABS3ICE7</accession>